<dbReference type="GO" id="GO:0005770">
    <property type="term" value="C:late endosome"/>
    <property type="evidence" value="ECO:0007669"/>
    <property type="project" value="TreeGrafter"/>
</dbReference>
<dbReference type="InterPro" id="IPR025941">
    <property type="entry name" value="Vps8_central_dom"/>
</dbReference>
<feature type="domain" description="VPS8-like TPR-like repeats" evidence="4">
    <location>
        <begin position="1259"/>
        <end position="1419"/>
    </location>
</feature>
<evidence type="ECO:0000313" key="5">
    <source>
        <dbReference type="EMBL" id="TFL04433.1"/>
    </source>
</evidence>
<feature type="region of interest" description="Disordered" evidence="2">
    <location>
        <begin position="248"/>
        <end position="283"/>
    </location>
</feature>
<dbReference type="SUPFAM" id="SSF50978">
    <property type="entry name" value="WD40 repeat-like"/>
    <property type="match status" value="1"/>
</dbReference>
<dbReference type="PANTHER" id="PTHR12616:SF8">
    <property type="entry name" value="VACUOLAR PROTEIN SORTING-ASSOCIATED PROTEIN 8 HOMOLOG"/>
    <property type="match status" value="1"/>
</dbReference>
<dbReference type="PANTHER" id="PTHR12616">
    <property type="entry name" value="VACUOLAR PROTEIN SORTING VPS41"/>
    <property type="match status" value="1"/>
</dbReference>
<dbReference type="Gene3D" id="2.130.10.10">
    <property type="entry name" value="YVTN repeat-like/Quinoprotein amine dehydrogenase"/>
    <property type="match status" value="1"/>
</dbReference>
<dbReference type="Proteomes" id="UP000305067">
    <property type="component" value="Unassembled WGS sequence"/>
</dbReference>
<reference evidence="5 6" key="1">
    <citation type="journal article" date="2019" name="Nat. Ecol. Evol.">
        <title>Megaphylogeny resolves global patterns of mushroom evolution.</title>
        <authorList>
            <person name="Varga T."/>
            <person name="Krizsan K."/>
            <person name="Foldi C."/>
            <person name="Dima B."/>
            <person name="Sanchez-Garcia M."/>
            <person name="Sanchez-Ramirez S."/>
            <person name="Szollosi G.J."/>
            <person name="Szarkandi J.G."/>
            <person name="Papp V."/>
            <person name="Albert L."/>
            <person name="Andreopoulos W."/>
            <person name="Angelini C."/>
            <person name="Antonin V."/>
            <person name="Barry K.W."/>
            <person name="Bougher N.L."/>
            <person name="Buchanan P."/>
            <person name="Buyck B."/>
            <person name="Bense V."/>
            <person name="Catcheside P."/>
            <person name="Chovatia M."/>
            <person name="Cooper J."/>
            <person name="Damon W."/>
            <person name="Desjardin D."/>
            <person name="Finy P."/>
            <person name="Geml J."/>
            <person name="Haridas S."/>
            <person name="Hughes K."/>
            <person name="Justo A."/>
            <person name="Karasinski D."/>
            <person name="Kautmanova I."/>
            <person name="Kiss B."/>
            <person name="Kocsube S."/>
            <person name="Kotiranta H."/>
            <person name="LaButti K.M."/>
            <person name="Lechner B.E."/>
            <person name="Liimatainen K."/>
            <person name="Lipzen A."/>
            <person name="Lukacs Z."/>
            <person name="Mihaltcheva S."/>
            <person name="Morgado L.N."/>
            <person name="Niskanen T."/>
            <person name="Noordeloos M.E."/>
            <person name="Ohm R.A."/>
            <person name="Ortiz-Santana B."/>
            <person name="Ovrebo C."/>
            <person name="Racz N."/>
            <person name="Riley R."/>
            <person name="Savchenko A."/>
            <person name="Shiryaev A."/>
            <person name="Soop K."/>
            <person name="Spirin V."/>
            <person name="Szebenyi C."/>
            <person name="Tomsovsky M."/>
            <person name="Tulloss R.E."/>
            <person name="Uehling J."/>
            <person name="Grigoriev I.V."/>
            <person name="Vagvolgyi C."/>
            <person name="Papp T."/>
            <person name="Martin F.M."/>
            <person name="Miettinen O."/>
            <person name="Hibbett D.S."/>
            <person name="Nagy L.G."/>
        </authorList>
    </citation>
    <scope>NUCLEOTIDE SEQUENCE [LARGE SCALE GENOMIC DNA]</scope>
    <source>
        <strain evidence="5 6">CBS 309.79</strain>
    </source>
</reference>
<feature type="compositionally biased region" description="Gly residues" evidence="2">
    <location>
        <begin position="249"/>
        <end position="263"/>
    </location>
</feature>
<evidence type="ECO:0000256" key="2">
    <source>
        <dbReference type="SAM" id="MobiDB-lite"/>
    </source>
</evidence>
<dbReference type="EMBL" id="ML178818">
    <property type="protein sequence ID" value="TFL04433.1"/>
    <property type="molecule type" value="Genomic_DNA"/>
</dbReference>
<dbReference type="GO" id="GO:0006623">
    <property type="term" value="P:protein targeting to vacuole"/>
    <property type="evidence" value="ECO:0007669"/>
    <property type="project" value="InterPro"/>
</dbReference>
<evidence type="ECO:0000313" key="6">
    <source>
        <dbReference type="Proteomes" id="UP000305067"/>
    </source>
</evidence>
<feature type="domain" description="Vacuolar protein sorting-associated protein 8 central" evidence="3">
    <location>
        <begin position="662"/>
        <end position="890"/>
    </location>
</feature>
<dbReference type="GO" id="GO:0030897">
    <property type="term" value="C:HOPS complex"/>
    <property type="evidence" value="ECO:0007669"/>
    <property type="project" value="TreeGrafter"/>
</dbReference>
<name>A0A5C3QR18_9AGAR</name>
<evidence type="ECO:0000256" key="1">
    <source>
        <dbReference type="ARBA" id="ARBA00009422"/>
    </source>
</evidence>
<dbReference type="OrthoDB" id="289913at2759"/>
<dbReference type="InterPro" id="IPR045111">
    <property type="entry name" value="Vps41/Vps8"/>
</dbReference>
<dbReference type="GO" id="GO:0034058">
    <property type="term" value="P:endosomal vesicle fusion"/>
    <property type="evidence" value="ECO:0007669"/>
    <property type="project" value="TreeGrafter"/>
</dbReference>
<evidence type="ECO:0000259" key="4">
    <source>
        <dbReference type="Pfam" id="PF25066"/>
    </source>
</evidence>
<comment type="similarity">
    <text evidence="1">Belongs to the VPS8 family.</text>
</comment>
<evidence type="ECO:0000259" key="3">
    <source>
        <dbReference type="Pfam" id="PF12816"/>
    </source>
</evidence>
<sequence>MLSHSPSHLSALSSASSVHSGFVGPATAARLEPHDEQGEEEEERQVFRWTSLRNIGNYVFSQGAQKAASILGKPALGKPTVIAANGMICIGTDQGRVVVYDFKQNLKCVCGTGKPEPSLGSVSALALSHDHTFLAAGYTTGHILLFNITSSLAPSSSSPSSQPLYIPTPVRTVPPLPLTSILIIISGKKEGHLEGSRIVSVGFVAGRHTAIVSADEHGLGFYHSLGKVLFVNAVDIVRVLGRYPDVEGGEGQNGVGGGGGPLPGGTPFSALRNAGSRTKQPKTVPKLIRKQRHRVLCMQPLPLGTVSHPTDTYNLIALLTPTKLVIVGLKPTPRTWFKRPREYGDEEDEKGNHSHKMGKMVGVVVWYPCVNVQAEDSPHDHGATTKAAKDPSGKAQSIPILAYSWGAYFYVLRVRETKMKQEVKNQRTEKTVEVDVGRVDCEEVGRWKAGGGVVVAMQWLNVNQILLVTQTSIEVFDVSTRKTVESTSFDCAWLQPLLQPKPEATKDSSLYHLGHSVRVYKGKIFMLGRDDLRVGTLLTWADRILTFVQSGSFLSAISLALAYYLSTAPGNINALPPSPPARQLVLGQKIRELMIASTKYTFSEDRMHDATHWTSDGRGVDRTELFEGLVRVCAKASIALDDFDFLWEDLWTQYDEAGIGRIYLSELQTFVLDSSISFVPPRITQRLLDVLEEDRRVDLVEKVIWHVDPLCLDLNRAVGVCRREGLYDALVYVYTRGLRDWVGPIVEFVRLIRRVNQWRVSEEYKGKGKARKNGLDADAEMEAVIINAYKVYPYIANVLSGLSYPSEEPLDEAEGAEAKKDVFSFVFFGHSCVWPPGPGGKLVLTSPSSTGDGDDLDDLDEPATEPTYPYTRLLLRFDPESFLHSLDIAFEDSYLNDERRNGRLLVVRILFDILASDDHLPANHRTFIRIFIARNVPKYPQFLLIIPPTQLHSILVGLADPEEDTAAARHTHSSRSTREDRQLAAEYLLSVYTPQNGEELQRVFERAGFWRILRTWHRAEQQFGDLIGTFVSDDEIGKGEAFSGIHEVLSTVTRSAGRKGNKSSSSAASPPLPTELAAAMSDAIPQLLQLSPGDTAILVDLHCPSLHDEALDRLSGNDSKAKEKRYTYLRYLLRSNADQEDGHDDPILTPPASPRLLDRHKQMFVDLQCYVNPREVMGVLRSFAPTPQLASAAGLDWSKAIESCERHSVFDAVVWALDWTGRPTEALDKAEEFDEALTLDMVQGLSSAPASPLGSDDSSVEKKLEMLQAIGKIAVGVCMKHSQPGADALEVPLEDIWYQLLNSQINCVQNVSVCSSPPLSGSQQQALRTLRTLVQTTFGSLVSISSTRAVSFPRLFTRLIEPSSLSSNEGARGSQYSEFRSILTGMLESYRSDEDILHMTKRLIDRDLFDIMEEATLERAKGWMPMGTRCVYCRAPLVEAGGESSGGIVVSRTGVVYHSSCQPVESAS</sequence>
<dbReference type="InterPro" id="IPR036322">
    <property type="entry name" value="WD40_repeat_dom_sf"/>
</dbReference>
<dbReference type="Pfam" id="PF12816">
    <property type="entry name" value="TPR_Vps8"/>
    <property type="match status" value="1"/>
</dbReference>
<dbReference type="STRING" id="1884261.A0A5C3QR18"/>
<gene>
    <name evidence="5" type="ORF">BDV98DRAFT_502427</name>
</gene>
<dbReference type="InterPro" id="IPR059070">
    <property type="entry name" value="TPR_VPS8_2"/>
</dbReference>
<keyword evidence="6" id="KW-1185">Reference proteome</keyword>
<proteinExistence type="inferred from homology"/>
<protein>
    <submittedName>
        <fullName evidence="5">Golgi CORVET complex core vacuolar protein 8-domain-containing protein</fullName>
    </submittedName>
</protein>
<dbReference type="Pfam" id="PF25066">
    <property type="entry name" value="TPR_VPS8_2"/>
    <property type="match status" value="1"/>
</dbReference>
<organism evidence="5 6">
    <name type="scientific">Pterulicium gracile</name>
    <dbReference type="NCBI Taxonomy" id="1884261"/>
    <lineage>
        <taxon>Eukaryota</taxon>
        <taxon>Fungi</taxon>
        <taxon>Dikarya</taxon>
        <taxon>Basidiomycota</taxon>
        <taxon>Agaricomycotina</taxon>
        <taxon>Agaricomycetes</taxon>
        <taxon>Agaricomycetidae</taxon>
        <taxon>Agaricales</taxon>
        <taxon>Pleurotineae</taxon>
        <taxon>Pterulaceae</taxon>
        <taxon>Pterulicium</taxon>
    </lineage>
</organism>
<dbReference type="InterPro" id="IPR015943">
    <property type="entry name" value="WD40/YVTN_repeat-like_dom_sf"/>
</dbReference>
<dbReference type="Pfam" id="PF23410">
    <property type="entry name" value="Beta-prop_VPS8"/>
    <property type="match status" value="2"/>
</dbReference>
<accession>A0A5C3QR18</accession>